<feature type="transmembrane region" description="Helical" evidence="8">
    <location>
        <begin position="572"/>
        <end position="591"/>
    </location>
</feature>
<feature type="transmembrane region" description="Helical" evidence="8">
    <location>
        <begin position="527"/>
        <end position="551"/>
    </location>
</feature>
<comment type="similarity">
    <text evidence="2">Belongs to the MscS (TC 1.A.23) family.</text>
</comment>
<gene>
    <name evidence="14" type="ORF">Sps_05094</name>
</gene>
<dbReference type="Pfam" id="PF12794">
    <property type="entry name" value="MscS_TM"/>
    <property type="match status" value="1"/>
</dbReference>
<feature type="domain" description="Mechanosensitive ion channel transmembrane helices 2/3" evidence="13">
    <location>
        <begin position="848"/>
        <end position="889"/>
    </location>
</feature>
<evidence type="ECO:0000256" key="7">
    <source>
        <dbReference type="ARBA" id="ARBA00023136"/>
    </source>
</evidence>
<dbReference type="InterPro" id="IPR025692">
    <property type="entry name" value="MscS_IM_dom1"/>
</dbReference>
<feature type="transmembrane region" description="Helical" evidence="8">
    <location>
        <begin position="449"/>
        <end position="467"/>
    </location>
</feature>
<dbReference type="KEGG" id="spsw:Sps_05094"/>
<evidence type="ECO:0000259" key="10">
    <source>
        <dbReference type="Pfam" id="PF00924"/>
    </source>
</evidence>
<evidence type="ECO:0000256" key="6">
    <source>
        <dbReference type="ARBA" id="ARBA00022989"/>
    </source>
</evidence>
<feature type="transmembrane region" description="Helical" evidence="8">
    <location>
        <begin position="842"/>
        <end position="863"/>
    </location>
</feature>
<dbReference type="Pfam" id="PF00924">
    <property type="entry name" value="MS_channel_2nd"/>
    <property type="match status" value="1"/>
</dbReference>
<dbReference type="InterPro" id="IPR011014">
    <property type="entry name" value="MscS_channel_TM-2"/>
</dbReference>
<dbReference type="Gene3D" id="1.10.287.1260">
    <property type="match status" value="1"/>
</dbReference>
<dbReference type="SUPFAM" id="SSF50182">
    <property type="entry name" value="Sm-like ribonucleoproteins"/>
    <property type="match status" value="1"/>
</dbReference>
<dbReference type="GO" id="GO:0008381">
    <property type="term" value="F:mechanosensitive monoatomic ion channel activity"/>
    <property type="evidence" value="ECO:0007669"/>
    <property type="project" value="UniProtKB-ARBA"/>
</dbReference>
<dbReference type="STRING" id="225848.Sps_05094"/>
<evidence type="ECO:0000256" key="5">
    <source>
        <dbReference type="ARBA" id="ARBA00022729"/>
    </source>
</evidence>
<keyword evidence="7 8" id="KW-0472">Membrane</keyword>
<dbReference type="Pfam" id="PF21082">
    <property type="entry name" value="MS_channel_3rd"/>
    <property type="match status" value="1"/>
</dbReference>
<dbReference type="InterPro" id="IPR010920">
    <property type="entry name" value="LSM_dom_sf"/>
</dbReference>
<evidence type="ECO:0000313" key="15">
    <source>
        <dbReference type="Proteomes" id="UP000189545"/>
    </source>
</evidence>
<feature type="transmembrane region" description="Helical" evidence="8">
    <location>
        <begin position="501"/>
        <end position="521"/>
    </location>
</feature>
<dbReference type="InterPro" id="IPR011066">
    <property type="entry name" value="MscS_channel_C_sf"/>
</dbReference>
<evidence type="ECO:0000313" key="14">
    <source>
        <dbReference type="EMBL" id="AQS40163.1"/>
    </source>
</evidence>
<feature type="transmembrane region" description="Helical" evidence="8">
    <location>
        <begin position="875"/>
        <end position="903"/>
    </location>
</feature>
<proteinExistence type="inferred from homology"/>
<evidence type="ECO:0000256" key="4">
    <source>
        <dbReference type="ARBA" id="ARBA00022692"/>
    </source>
</evidence>
<name>A0A1S6HX91_9GAMM</name>
<feature type="transmembrane region" description="Helical" evidence="8">
    <location>
        <begin position="757"/>
        <end position="779"/>
    </location>
</feature>
<dbReference type="Gene3D" id="3.30.70.100">
    <property type="match status" value="1"/>
</dbReference>
<dbReference type="InterPro" id="IPR023408">
    <property type="entry name" value="MscS_beta-dom_sf"/>
</dbReference>
<dbReference type="SUPFAM" id="SSF82861">
    <property type="entry name" value="Mechanosensitive channel protein MscS (YggB), transmembrane region"/>
    <property type="match status" value="1"/>
</dbReference>
<dbReference type="PROSITE" id="PS01246">
    <property type="entry name" value="UPF0003"/>
    <property type="match status" value="1"/>
</dbReference>
<reference evidence="14 15" key="1">
    <citation type="submission" date="2016-03" db="EMBL/GenBank/DDBJ databases">
        <title>Complete genome sequence of Shewanella psychrophila WP2, a deep sea bacterium isolated from west Pacific sediment.</title>
        <authorList>
            <person name="Xu G."/>
            <person name="Jian H."/>
        </authorList>
    </citation>
    <scope>NUCLEOTIDE SEQUENCE [LARGE SCALE GENOMIC DNA]</scope>
    <source>
        <strain evidence="14 15">WP2</strain>
    </source>
</reference>
<evidence type="ECO:0000256" key="8">
    <source>
        <dbReference type="SAM" id="Phobius"/>
    </source>
</evidence>
<keyword evidence="3" id="KW-1003">Cell membrane</keyword>
<accession>A0A1S6HX91</accession>
<dbReference type="InterPro" id="IPR052702">
    <property type="entry name" value="MscS-like_channel"/>
</dbReference>
<feature type="transmembrane region" description="Helical" evidence="8">
    <location>
        <begin position="644"/>
        <end position="666"/>
    </location>
</feature>
<feature type="transmembrane region" description="Helical" evidence="8">
    <location>
        <begin position="603"/>
        <end position="623"/>
    </location>
</feature>
<dbReference type="InterPro" id="IPR049142">
    <property type="entry name" value="MS_channel_1st"/>
</dbReference>
<feature type="chain" id="PRO_5013340437" evidence="9">
    <location>
        <begin position="24"/>
        <end position="1070"/>
    </location>
</feature>
<dbReference type="InterPro" id="IPR006686">
    <property type="entry name" value="MscS_channel_CS"/>
</dbReference>
<dbReference type="PANTHER" id="PTHR30347:SF9">
    <property type="entry name" value="MINICONDUCTANCE MECHANOSENSITIVE CHANNEL MSCM"/>
    <property type="match status" value="1"/>
</dbReference>
<protein>
    <submittedName>
        <fullName evidence="14">Small-conductance mechanosensitive channel</fullName>
    </submittedName>
</protein>
<dbReference type="GO" id="GO:0005886">
    <property type="term" value="C:plasma membrane"/>
    <property type="evidence" value="ECO:0007669"/>
    <property type="project" value="UniProtKB-SubCell"/>
</dbReference>
<comment type="subcellular location">
    <subcellularLocation>
        <location evidence="1">Cell membrane</location>
        <topology evidence="1">Multi-pass membrane protein</topology>
    </subcellularLocation>
</comment>
<keyword evidence="4 8" id="KW-0812">Transmembrane</keyword>
<dbReference type="PANTHER" id="PTHR30347">
    <property type="entry name" value="POTASSIUM CHANNEL RELATED"/>
    <property type="match status" value="1"/>
</dbReference>
<evidence type="ECO:0000259" key="13">
    <source>
        <dbReference type="Pfam" id="PF21088"/>
    </source>
</evidence>
<dbReference type="Proteomes" id="UP000189545">
    <property type="component" value="Chromosome"/>
</dbReference>
<dbReference type="Gene3D" id="2.30.30.60">
    <property type="match status" value="1"/>
</dbReference>
<dbReference type="FunFam" id="2.30.30.60:FF:000001">
    <property type="entry name" value="MscS Mechanosensitive ion channel"/>
    <property type="match status" value="1"/>
</dbReference>
<keyword evidence="5 9" id="KW-0732">Signal</keyword>
<keyword evidence="6 8" id="KW-1133">Transmembrane helix</keyword>
<feature type="domain" description="Mechanosensitive ion channel inner membrane" evidence="11">
    <location>
        <begin position="449"/>
        <end position="787"/>
    </location>
</feature>
<dbReference type="AlphaFoldDB" id="A0A1S6HX91"/>
<keyword evidence="15" id="KW-1185">Reference proteome</keyword>
<feature type="signal peptide" evidence="9">
    <location>
        <begin position="1"/>
        <end position="23"/>
    </location>
</feature>
<feature type="domain" description="Mechanosensitive ion channel MscS C-terminal" evidence="12">
    <location>
        <begin position="966"/>
        <end position="1046"/>
    </location>
</feature>
<evidence type="ECO:0000256" key="3">
    <source>
        <dbReference type="ARBA" id="ARBA00022475"/>
    </source>
</evidence>
<evidence type="ECO:0000259" key="11">
    <source>
        <dbReference type="Pfam" id="PF12794"/>
    </source>
</evidence>
<organism evidence="14 15">
    <name type="scientific">Shewanella psychrophila</name>
    <dbReference type="NCBI Taxonomy" id="225848"/>
    <lineage>
        <taxon>Bacteria</taxon>
        <taxon>Pseudomonadati</taxon>
        <taxon>Pseudomonadota</taxon>
        <taxon>Gammaproteobacteria</taxon>
        <taxon>Alteromonadales</taxon>
        <taxon>Shewanellaceae</taxon>
        <taxon>Shewanella</taxon>
    </lineage>
</organism>
<dbReference type="InterPro" id="IPR006685">
    <property type="entry name" value="MscS_channel_2nd"/>
</dbReference>
<dbReference type="FunFam" id="1.10.287.1260:FF:000002">
    <property type="entry name" value="Potassium efflux system KefA"/>
    <property type="match status" value="1"/>
</dbReference>
<feature type="domain" description="Mechanosensitive ion channel MscS" evidence="10">
    <location>
        <begin position="891"/>
        <end position="956"/>
    </location>
</feature>
<dbReference type="SUPFAM" id="SSF82689">
    <property type="entry name" value="Mechanosensitive channel protein MscS (YggB), C-terminal domain"/>
    <property type="match status" value="1"/>
</dbReference>
<feature type="transmembrane region" description="Helical" evidence="8">
    <location>
        <begin position="799"/>
        <end position="821"/>
    </location>
</feature>
<evidence type="ECO:0000256" key="2">
    <source>
        <dbReference type="ARBA" id="ARBA00008017"/>
    </source>
</evidence>
<evidence type="ECO:0000259" key="12">
    <source>
        <dbReference type="Pfam" id="PF21082"/>
    </source>
</evidence>
<dbReference type="InterPro" id="IPR049278">
    <property type="entry name" value="MS_channel_C"/>
</dbReference>
<feature type="transmembrane region" description="Helical" evidence="8">
    <location>
        <begin position="672"/>
        <end position="693"/>
    </location>
</feature>
<dbReference type="Pfam" id="PF21088">
    <property type="entry name" value="MS_channel_1st"/>
    <property type="match status" value="1"/>
</dbReference>
<dbReference type="EMBL" id="CP014782">
    <property type="protein sequence ID" value="AQS40163.1"/>
    <property type="molecule type" value="Genomic_DNA"/>
</dbReference>
<evidence type="ECO:0000256" key="1">
    <source>
        <dbReference type="ARBA" id="ARBA00004651"/>
    </source>
</evidence>
<evidence type="ECO:0000256" key="9">
    <source>
        <dbReference type="SAM" id="SignalP"/>
    </source>
</evidence>
<sequence length="1070" mass="121666">MLPTMRTLFLLLIALTSSSSVLSSPLDLNQRLGLTQPASANLTAEQQLKIIQRSIEEQVLIEKNHLKLINNYQGHKLSLERQLQEAKSPLPWSKTNDPTQQASLAYLRLSELKEIEAELNTKATDLIKQHNQLPSDMASARQSLNQHKKNQIDNSDSNQDMLLKAQRQLYIQTLATLEAEQASSQKRINLNQQQMLLIRQQLSQQESLIEEINKATAKQRQKKTDATIAKSLFETSTEQSPLTQQLSQLNQGYANKLKSLTKDTNQAVLAQEAAENLYQVQAKQLTNIQQQVGLIKLNSAFGERFLQMLQSLPAPPNQDKLQTKIAHARLARYQLEQELTTNNQRLLNHKPLTKIQMRLVTSQSDLLTQLLKSQDLYLSELTDLRVIYEQLTQQNIALKSILNEHLFWVPNANSIDKLWVTDIFQSVKWLMGQTFWPDLSASFDEQSEYWSWWIILFVLCLVAQDLLTPKFKSAMAHDITFVGNVTQDLFSYTFRALINSLLYCVIKPLPVIAAGIILLLSSLNLTAAIGMGVLVIGLLYLLYRFTYLLSLEQGLLIGHFKGEQTIIRQGQLRFKTFIIMAIPFLGVMGFTEFIDNTVLRNSIGRGAFIIFSIFLFDFYKDILSLSKKNKHQHQDDKNKKLLQRLLWAVLLLVPPICAILAFRGYYYTAFQVLLQLQLSLLLSLGFMLLYQLIKRWMLIERRRIAFDRAKARRAEILLQREREEDPQNNTDPLDTYEEPVVDLETISSQSLGLVRSLLLLAFLASLVGLWTQTHTALFSLLDGVTLWTSNSMVNGIEQLLPITLKSLLLGLIIVGFSLMIATNLPGLLELTILQRLDLSQGTGFAITTVSRYLVVFFGILSGFSTLGMEWSKLQWLVAALSLGLGFGLQEIFANFISGLIILFEKPVRIGDTVTIRDLTGTVSKIQIRATTIIDWDRKEIIIPNKAFITEQLINWSLSDPITRVIVYVSVARDSDSARVEAALYQAVQGCDDALESPEPEVWFAGFGKHTQDYEVRAYAKDMNTRWPLRHKLHKAISKKLKENQLELAYPQLEVHINNTQNKETQGLIRS</sequence>